<name>A0AA38H4Q3_9TREE</name>
<dbReference type="Proteomes" id="UP001164286">
    <property type="component" value="Unassembled WGS sequence"/>
</dbReference>
<dbReference type="GeneID" id="77726800"/>
<sequence length="883" mass="98391">MSFFSHRDEPPPSVQPLVVGSAATPAPRSAGAKLWGNPYVRQQILRLLDQDDQARCMTVARMGMFDVSTLIYRDARAKNLGTFKDSANDRYKMYLSSVRNLYIDHSHTLVRCMDALGEREDPEPAQEEASPFTEADVRTKLLAPIQKSCPNLRSLRLNFDTVPVALEDLVSIYEAQTAAGHTDRLQTIEAPKIIPYDLEAFRSFSKIASTSLVHLMLGREYQMGVRISAMDLLGLSDIIKSSLPNLTTLSFAMHDVEAAEAVCGGWLEADALELEGSILQLEIFTRAKATPLYSTLRFLARCTRRDAGIKVTPKEEHVGSGGWYDDGSGEWYDGEGQTMWGFKILNAYLRYLRRQPAERRRYLATVNFRDELDITAPEQVLTLTYREDGRPTRRLGTQAAGWGRLTTELNAHTRDNLVNDLQDGVAEFIDAARTFQGVVGDRSSASDLLAGIKELLAATERAERMTRRMTLVETVVTRIRAEAEEMKMLLGDDDERVHHRAVHTSFCSAICSSSLLPASTPRPQTGRTSFHMSSYGADDTREGVKAPAGSPLSAPQMIRSAAREAYQNGYVRYRILQYVGQAGLARCARVDKAGMYDAIRVLYDVVPAARNESLKELPEARRKLYLAAVAEVHHTSVGDYIRAAVFLRGKPLVTEEGAAADEIREKRIRPFLRDCPNLRRVRIVQPQAKDQEPGCILVHVKGVTEADLDQRQLDLDVVLPLSFYDEELPEAITCPIIHKRYNILRFRFNLRIKSDEGWYNNAIAERWNVLLRDSPSLVNLDTRLVIEGAPVSLESITSICSRLRSSGEPDRLCAIIATHCAPWAIDAFTAFASIAPATLRNLTLAGHEGYQASALSASDLPSLIDSIRGNLPNLHVLVITMLD</sequence>
<evidence type="ECO:0000313" key="1">
    <source>
        <dbReference type="EMBL" id="KAI9633817.1"/>
    </source>
</evidence>
<gene>
    <name evidence="1" type="ORF">MKK02DRAFT_28580</name>
</gene>
<comment type="caution">
    <text evidence="1">The sequence shown here is derived from an EMBL/GenBank/DDBJ whole genome shotgun (WGS) entry which is preliminary data.</text>
</comment>
<dbReference type="AlphaFoldDB" id="A0AA38H4Q3"/>
<keyword evidence="2" id="KW-1185">Reference proteome</keyword>
<reference evidence="1" key="1">
    <citation type="journal article" date="2022" name="G3 (Bethesda)">
        <title>High quality genome of the basidiomycete yeast Dioszegia hungarica PDD-24b-2 isolated from cloud water.</title>
        <authorList>
            <person name="Jarrige D."/>
            <person name="Haridas S."/>
            <person name="Bleykasten-Grosshans C."/>
            <person name="Joly M."/>
            <person name="Nadalig T."/>
            <person name="Sancelme M."/>
            <person name="Vuilleumier S."/>
            <person name="Grigoriev I.V."/>
            <person name="Amato P."/>
            <person name="Bringel F."/>
        </authorList>
    </citation>
    <scope>NUCLEOTIDE SEQUENCE</scope>
    <source>
        <strain evidence="1">PDD-24b-2</strain>
    </source>
</reference>
<accession>A0AA38H4Q3</accession>
<dbReference type="RefSeq" id="XP_052943594.1">
    <property type="nucleotide sequence ID" value="XM_053087595.1"/>
</dbReference>
<dbReference type="EMBL" id="JAKWFO010000008">
    <property type="protein sequence ID" value="KAI9633817.1"/>
    <property type="molecule type" value="Genomic_DNA"/>
</dbReference>
<organism evidence="1 2">
    <name type="scientific">Dioszegia hungarica</name>
    <dbReference type="NCBI Taxonomy" id="4972"/>
    <lineage>
        <taxon>Eukaryota</taxon>
        <taxon>Fungi</taxon>
        <taxon>Dikarya</taxon>
        <taxon>Basidiomycota</taxon>
        <taxon>Agaricomycotina</taxon>
        <taxon>Tremellomycetes</taxon>
        <taxon>Tremellales</taxon>
        <taxon>Bulleribasidiaceae</taxon>
        <taxon>Dioszegia</taxon>
    </lineage>
</organism>
<proteinExistence type="predicted"/>
<evidence type="ECO:0000313" key="2">
    <source>
        <dbReference type="Proteomes" id="UP001164286"/>
    </source>
</evidence>
<protein>
    <submittedName>
        <fullName evidence="1">Uncharacterized protein</fullName>
    </submittedName>
</protein>